<dbReference type="PROSITE" id="PS50885">
    <property type="entry name" value="HAMP"/>
    <property type="match status" value="1"/>
</dbReference>
<proteinExistence type="inferred from homology"/>
<keyword evidence="3 7" id="KW-0472">Membrane</keyword>
<dbReference type="Gene3D" id="1.10.287.950">
    <property type="entry name" value="Methyl-accepting chemotaxis protein"/>
    <property type="match status" value="1"/>
</dbReference>
<evidence type="ECO:0000256" key="5">
    <source>
        <dbReference type="ARBA" id="ARBA00029447"/>
    </source>
</evidence>
<evidence type="ECO:0000313" key="10">
    <source>
        <dbReference type="EMBL" id="PKU52997.1"/>
    </source>
</evidence>
<dbReference type="PANTHER" id="PTHR32089:SF112">
    <property type="entry name" value="LYSOZYME-LIKE PROTEIN-RELATED"/>
    <property type="match status" value="1"/>
</dbReference>
<dbReference type="SMART" id="SM00304">
    <property type="entry name" value="HAMP"/>
    <property type="match status" value="1"/>
</dbReference>
<dbReference type="SUPFAM" id="SSF58104">
    <property type="entry name" value="Methyl-accepting chemotaxis protein (MCP) signaling domain"/>
    <property type="match status" value="1"/>
</dbReference>
<dbReference type="Proteomes" id="UP000234956">
    <property type="component" value="Unassembled WGS sequence"/>
</dbReference>
<dbReference type="CDD" id="cd11386">
    <property type="entry name" value="MCP_signal"/>
    <property type="match status" value="1"/>
</dbReference>
<dbReference type="Gene3D" id="6.10.340.10">
    <property type="match status" value="1"/>
</dbReference>
<comment type="similarity">
    <text evidence="5">Belongs to the methyl-accepting chemotaxis (MCP) protein family.</text>
</comment>
<dbReference type="InterPro" id="IPR004089">
    <property type="entry name" value="MCPsignal_dom"/>
</dbReference>
<reference evidence="10 11" key="1">
    <citation type="submission" date="2017-10" db="EMBL/GenBank/DDBJ databases">
        <title>Draft genome of Lysinibacillus fusiformis strain Juneja, a laboratory-derived pathogen of Drosophila melanogaster.</title>
        <authorList>
            <person name="Smith B.R."/>
            <person name="Unckless R.L."/>
        </authorList>
    </citation>
    <scope>NUCLEOTIDE SEQUENCE [LARGE SCALE GENOMIC DNA]</scope>
    <source>
        <strain evidence="10 11">Juneja</strain>
    </source>
</reference>
<keyword evidence="7" id="KW-1133">Transmembrane helix</keyword>
<dbReference type="AlphaFoldDB" id="A0A2I0V3V8"/>
<evidence type="ECO:0000256" key="3">
    <source>
        <dbReference type="ARBA" id="ARBA00023136"/>
    </source>
</evidence>
<evidence type="ECO:0000256" key="7">
    <source>
        <dbReference type="SAM" id="Phobius"/>
    </source>
</evidence>
<dbReference type="CDD" id="cd06225">
    <property type="entry name" value="HAMP"/>
    <property type="match status" value="1"/>
</dbReference>
<dbReference type="GO" id="GO:0007165">
    <property type="term" value="P:signal transduction"/>
    <property type="evidence" value="ECO:0007669"/>
    <property type="project" value="UniProtKB-KW"/>
</dbReference>
<keyword evidence="2" id="KW-1003">Cell membrane</keyword>
<evidence type="ECO:0000256" key="1">
    <source>
        <dbReference type="ARBA" id="ARBA00004236"/>
    </source>
</evidence>
<dbReference type="EMBL" id="PDFK01000001">
    <property type="protein sequence ID" value="PKU52997.1"/>
    <property type="molecule type" value="Genomic_DNA"/>
</dbReference>
<dbReference type="Pfam" id="PF00672">
    <property type="entry name" value="HAMP"/>
    <property type="match status" value="1"/>
</dbReference>
<evidence type="ECO:0000259" key="8">
    <source>
        <dbReference type="PROSITE" id="PS50111"/>
    </source>
</evidence>
<evidence type="ECO:0000256" key="6">
    <source>
        <dbReference type="PROSITE-ProRule" id="PRU00284"/>
    </source>
</evidence>
<dbReference type="PANTHER" id="PTHR32089">
    <property type="entry name" value="METHYL-ACCEPTING CHEMOTAXIS PROTEIN MCPB"/>
    <property type="match status" value="1"/>
</dbReference>
<dbReference type="PRINTS" id="PR00260">
    <property type="entry name" value="CHEMTRNSDUCR"/>
</dbReference>
<keyword evidence="7" id="KW-0812">Transmembrane</keyword>
<dbReference type="PROSITE" id="PS50111">
    <property type="entry name" value="CHEMOTAXIS_TRANSDUC_2"/>
    <property type="match status" value="1"/>
</dbReference>
<evidence type="ECO:0000256" key="2">
    <source>
        <dbReference type="ARBA" id="ARBA00022475"/>
    </source>
</evidence>
<dbReference type="RefSeq" id="WP_080717152.1">
    <property type="nucleotide sequence ID" value="NZ_PDFK01000001.1"/>
</dbReference>
<gene>
    <name evidence="10" type="ORF">CRI88_01315</name>
</gene>
<comment type="caution">
    <text evidence="10">The sequence shown here is derived from an EMBL/GenBank/DDBJ whole genome shotgun (WGS) entry which is preliminary data.</text>
</comment>
<protein>
    <submittedName>
        <fullName evidence="10">Methyl-accepting chemotaxis protein</fullName>
    </submittedName>
</protein>
<dbReference type="InterPro" id="IPR004090">
    <property type="entry name" value="Chemotax_Me-accpt_rcpt"/>
</dbReference>
<feature type="domain" description="HAMP" evidence="9">
    <location>
        <begin position="213"/>
        <end position="265"/>
    </location>
</feature>
<feature type="transmembrane region" description="Helical" evidence="7">
    <location>
        <begin position="12"/>
        <end position="31"/>
    </location>
</feature>
<evidence type="ECO:0000259" key="9">
    <source>
        <dbReference type="PROSITE" id="PS50885"/>
    </source>
</evidence>
<dbReference type="Pfam" id="PF00015">
    <property type="entry name" value="MCPsignal"/>
    <property type="match status" value="1"/>
</dbReference>
<organism evidence="10 11">
    <name type="scientific">Lysinibacillus fusiformis</name>
    <dbReference type="NCBI Taxonomy" id="28031"/>
    <lineage>
        <taxon>Bacteria</taxon>
        <taxon>Bacillati</taxon>
        <taxon>Bacillota</taxon>
        <taxon>Bacilli</taxon>
        <taxon>Bacillales</taxon>
        <taxon>Bacillaceae</taxon>
        <taxon>Lysinibacillus</taxon>
    </lineage>
</organism>
<dbReference type="InterPro" id="IPR003660">
    <property type="entry name" value="HAMP_dom"/>
</dbReference>
<dbReference type="GO" id="GO:0005886">
    <property type="term" value="C:plasma membrane"/>
    <property type="evidence" value="ECO:0007669"/>
    <property type="project" value="UniProtKB-SubCell"/>
</dbReference>
<name>A0A2I0V3V8_9BACI</name>
<dbReference type="GO" id="GO:0006935">
    <property type="term" value="P:chemotaxis"/>
    <property type="evidence" value="ECO:0007669"/>
    <property type="project" value="InterPro"/>
</dbReference>
<evidence type="ECO:0000313" key="11">
    <source>
        <dbReference type="Proteomes" id="UP000234956"/>
    </source>
</evidence>
<comment type="subcellular location">
    <subcellularLocation>
        <location evidence="1">Cell membrane</location>
    </subcellularLocation>
</comment>
<dbReference type="Pfam" id="PF12729">
    <property type="entry name" value="4HB_MCP_1"/>
    <property type="match status" value="1"/>
</dbReference>
<dbReference type="GO" id="GO:0004888">
    <property type="term" value="F:transmembrane signaling receptor activity"/>
    <property type="evidence" value="ECO:0007669"/>
    <property type="project" value="InterPro"/>
</dbReference>
<sequence>MMLRNLSTMKKLLILMLISISTVGIIQVVGYNTMKSLKNNIEDIFKDRLEPGIILTDYRLNNRIILTDMYRSFLYTDEKTIELINNEVNKAFEDNEMNLQLLNDTNLKSDEAEIISELVEQYPIFKETMEQVFQLSLANKNEEALNLYYSIGEPEYNSILSKGLKLTELNRDYASSLYKDSVDQVDKNTRNTMIISVVLSILYVVIGFIGVRKYITAPIEKIKTAVQRAEAGELNFSVDYNSKDEFGILSTSLNRMIAQLRDLIGQVKQSSEHMVAFSTELTASTEQTNSASEHIATVTLDIASGSEHQVRTIIETEDIVTQMVQDVQTIESNSTSVSEAAIHAEQISVDGNEIIKNAVQQMDKIQTSIDNLNNVIFGLGDRSSEIGQIVEVITSIAEQTNLLALNAAIEAARAGENGKGFAVVSEEVRKLAEESSLSAQRISVLIDGIQTETNRAVESMQFTTNEVVIGMNSVNTAGEAFKKIQHATKQVSVQVQGISTSVEHMAIEMNNMTDSMKQINGIAQSSAEGTQNISAATEEQLASMEEITASTFTLSKMAEELQNKTNMFKV</sequence>
<dbReference type="InterPro" id="IPR024478">
    <property type="entry name" value="HlyB_4HB_MCP"/>
</dbReference>
<evidence type="ECO:0000256" key="4">
    <source>
        <dbReference type="ARBA" id="ARBA00023224"/>
    </source>
</evidence>
<feature type="domain" description="Methyl-accepting transducer" evidence="8">
    <location>
        <begin position="284"/>
        <end position="520"/>
    </location>
</feature>
<accession>A0A2I0V3V8</accession>
<keyword evidence="4 6" id="KW-0807">Transducer</keyword>
<dbReference type="SMART" id="SM00283">
    <property type="entry name" value="MA"/>
    <property type="match status" value="1"/>
</dbReference>